<dbReference type="InterPro" id="IPR012318">
    <property type="entry name" value="HTH_CRP"/>
</dbReference>
<feature type="domain" description="Cyclic nucleotide-binding" evidence="4">
    <location>
        <begin position="14"/>
        <end position="115"/>
    </location>
</feature>
<dbReference type="Pfam" id="PF13545">
    <property type="entry name" value="HTH_Crp_2"/>
    <property type="match status" value="1"/>
</dbReference>
<dbReference type="Gene3D" id="2.60.120.10">
    <property type="entry name" value="Jelly Rolls"/>
    <property type="match status" value="1"/>
</dbReference>
<dbReference type="CDD" id="cd00090">
    <property type="entry name" value="HTH_ARSR"/>
    <property type="match status" value="1"/>
</dbReference>
<dbReference type="SUPFAM" id="SSF51206">
    <property type="entry name" value="cAMP-binding domain-like"/>
    <property type="match status" value="1"/>
</dbReference>
<dbReference type="InterPro" id="IPR000595">
    <property type="entry name" value="cNMP-bd_dom"/>
</dbReference>
<dbReference type="PANTHER" id="PTHR24567">
    <property type="entry name" value="CRP FAMILY TRANSCRIPTIONAL REGULATORY PROTEIN"/>
    <property type="match status" value="1"/>
</dbReference>
<dbReference type="PANTHER" id="PTHR24567:SF58">
    <property type="entry name" value="CYCLIC AMP-BINDING REGULATORY PROTEIN"/>
    <property type="match status" value="1"/>
</dbReference>
<protein>
    <submittedName>
        <fullName evidence="6">Cyclic nucleotide-binding domain protein</fullName>
    </submittedName>
    <submittedName>
        <fullName evidence="7">Transcriptional activator FtrB</fullName>
    </submittedName>
</protein>
<dbReference type="EMBL" id="UGTB01000004">
    <property type="protein sequence ID" value="SUB61203.1"/>
    <property type="molecule type" value="Genomic_DNA"/>
</dbReference>
<dbReference type="PRINTS" id="PR00034">
    <property type="entry name" value="HTHCRP"/>
</dbReference>
<dbReference type="EMBL" id="LSQZ01000008">
    <property type="protein sequence ID" value="KXI14428.1"/>
    <property type="molecule type" value="Genomic_DNA"/>
</dbReference>
<dbReference type="InterPro" id="IPR018490">
    <property type="entry name" value="cNMP-bd_dom_sf"/>
</dbReference>
<dbReference type="InterPro" id="IPR011991">
    <property type="entry name" value="ArsR-like_HTH"/>
</dbReference>
<dbReference type="InterPro" id="IPR014710">
    <property type="entry name" value="RmlC-like_jellyroll"/>
</dbReference>
<evidence type="ECO:0000256" key="1">
    <source>
        <dbReference type="ARBA" id="ARBA00023015"/>
    </source>
</evidence>
<dbReference type="PATRIC" id="fig|1261.5.peg.243"/>
<dbReference type="Proteomes" id="UP000070326">
    <property type="component" value="Unassembled WGS sequence"/>
</dbReference>
<dbReference type="Pfam" id="PF00027">
    <property type="entry name" value="cNMP_binding"/>
    <property type="match status" value="1"/>
</dbReference>
<evidence type="ECO:0000259" key="5">
    <source>
        <dbReference type="PROSITE" id="PS51063"/>
    </source>
</evidence>
<accession>A0A135YYF0</accession>
<evidence type="ECO:0000256" key="2">
    <source>
        <dbReference type="ARBA" id="ARBA00023125"/>
    </source>
</evidence>
<dbReference type="RefSeq" id="WP_002844058.1">
    <property type="nucleotide sequence ID" value="NZ_CAMPYD010000009.1"/>
</dbReference>
<organism evidence="6 8">
    <name type="scientific">Peptostreptococcus anaerobius</name>
    <dbReference type="NCBI Taxonomy" id="1261"/>
    <lineage>
        <taxon>Bacteria</taxon>
        <taxon>Bacillati</taxon>
        <taxon>Bacillota</taxon>
        <taxon>Clostridia</taxon>
        <taxon>Peptostreptococcales</taxon>
        <taxon>Peptostreptococcaceae</taxon>
        <taxon>Peptostreptococcus</taxon>
    </lineage>
</organism>
<reference evidence="6 8" key="1">
    <citation type="submission" date="2016-02" db="EMBL/GenBank/DDBJ databases">
        <authorList>
            <person name="Wen L."/>
            <person name="He K."/>
            <person name="Yang H."/>
        </authorList>
    </citation>
    <scope>NUCLEOTIDE SEQUENCE [LARGE SCALE GENOMIC DNA]</scope>
    <source>
        <strain evidence="6 8">MJR8628A</strain>
    </source>
</reference>
<evidence type="ECO:0000313" key="6">
    <source>
        <dbReference type="EMBL" id="KXI14428.1"/>
    </source>
</evidence>
<evidence type="ECO:0000313" key="7">
    <source>
        <dbReference type="EMBL" id="SUB61203.1"/>
    </source>
</evidence>
<dbReference type="InterPro" id="IPR050397">
    <property type="entry name" value="Env_Response_Regulators"/>
</dbReference>
<keyword evidence="3" id="KW-0804">Transcription</keyword>
<sequence>MINKYIDLIKNNILFENFALGDLAEFLDLIGAKTIAISKGQNLFEEGHIYENMCFLLEGEIVLSKSDESGNRNIIDKISPGQIFAEVFSMTSNKVCPVTATAEKKSLLMTINTDRLLRPDFDLGEKFTSEQATIISCLIKTFADKNLILLNKIEILSRRNTRDKILHFLEKESMKSCNIFFEIPYSRKDMADFLGVDRSALSRELSRLREEGIIDFDKSTFKFL</sequence>
<dbReference type="GO" id="GO:0005829">
    <property type="term" value="C:cytosol"/>
    <property type="evidence" value="ECO:0007669"/>
    <property type="project" value="TreeGrafter"/>
</dbReference>
<keyword evidence="2" id="KW-0238">DNA-binding</keyword>
<reference evidence="7 9" key="2">
    <citation type="submission" date="2018-06" db="EMBL/GenBank/DDBJ databases">
        <authorList>
            <consortium name="Pathogen Informatics"/>
            <person name="Doyle S."/>
        </authorList>
    </citation>
    <scope>NUCLEOTIDE SEQUENCE [LARGE SCALE GENOMIC DNA]</scope>
    <source>
        <strain evidence="7 9">NCTC11460</strain>
    </source>
</reference>
<dbReference type="SMART" id="SM00100">
    <property type="entry name" value="cNMP"/>
    <property type="match status" value="1"/>
</dbReference>
<dbReference type="GeneID" id="79843103"/>
<name>A0A135YYF0_9FIRM</name>
<keyword evidence="1" id="KW-0805">Transcription regulation</keyword>
<evidence type="ECO:0000313" key="8">
    <source>
        <dbReference type="Proteomes" id="UP000070326"/>
    </source>
</evidence>
<dbReference type="AlphaFoldDB" id="A0A135YYF0"/>
<dbReference type="CDD" id="cd00038">
    <property type="entry name" value="CAP_ED"/>
    <property type="match status" value="1"/>
</dbReference>
<dbReference type="Proteomes" id="UP000255101">
    <property type="component" value="Unassembled WGS sequence"/>
</dbReference>
<dbReference type="eggNOG" id="COG0664">
    <property type="taxonomic scope" value="Bacteria"/>
</dbReference>
<feature type="domain" description="HTH crp-type" evidence="5">
    <location>
        <begin position="159"/>
        <end position="224"/>
    </location>
</feature>
<dbReference type="SUPFAM" id="SSF46785">
    <property type="entry name" value="Winged helix' DNA-binding domain"/>
    <property type="match status" value="1"/>
</dbReference>
<evidence type="ECO:0000259" key="4">
    <source>
        <dbReference type="PROSITE" id="PS50042"/>
    </source>
</evidence>
<dbReference type="STRING" id="1261.HMPREF3195_00237"/>
<gene>
    <name evidence="6" type="ORF">HMPREF3195_00237</name>
    <name evidence="7" type="ORF">NCTC11460_01126</name>
</gene>
<proteinExistence type="predicted"/>
<dbReference type="PROSITE" id="PS51063">
    <property type="entry name" value="HTH_CRP_2"/>
    <property type="match status" value="1"/>
</dbReference>
<evidence type="ECO:0000313" key="9">
    <source>
        <dbReference type="Proteomes" id="UP000255101"/>
    </source>
</evidence>
<dbReference type="PROSITE" id="PS50042">
    <property type="entry name" value="CNMP_BINDING_3"/>
    <property type="match status" value="1"/>
</dbReference>
<evidence type="ECO:0000256" key="3">
    <source>
        <dbReference type="ARBA" id="ARBA00023163"/>
    </source>
</evidence>
<dbReference type="GO" id="GO:0003700">
    <property type="term" value="F:DNA-binding transcription factor activity"/>
    <property type="evidence" value="ECO:0007669"/>
    <property type="project" value="TreeGrafter"/>
</dbReference>
<dbReference type="InterPro" id="IPR036390">
    <property type="entry name" value="WH_DNA-bd_sf"/>
</dbReference>
<dbReference type="GO" id="GO:0003677">
    <property type="term" value="F:DNA binding"/>
    <property type="evidence" value="ECO:0007669"/>
    <property type="project" value="UniProtKB-KW"/>
</dbReference>